<dbReference type="KEGG" id="pyc:TQ32_03445"/>
<evidence type="ECO:0000256" key="1">
    <source>
        <dbReference type="ARBA" id="ARBA00022723"/>
    </source>
</evidence>
<gene>
    <name evidence="5" type="ORF">P8X34_11655</name>
    <name evidence="4" type="ORF">TQ32_03445</name>
</gene>
<evidence type="ECO:0000256" key="2">
    <source>
        <dbReference type="ARBA" id="ARBA00022801"/>
    </source>
</evidence>
<reference evidence="4 6" key="2">
    <citation type="journal article" date="2016" name="Int. J. Syst. Evol. Microbiol.">
        <title>Pyrococcus kukulkanii sp. nov., a hyperthermophilic, piezophilic archaeon isolated from a deep-sea hydrothermal vent.</title>
        <authorList>
            <person name="Callac N."/>
            <person name="Oger P."/>
            <person name="Lesongeur F."/>
            <person name="Rattray J.E."/>
            <person name="Vannier P."/>
            <person name="Michoud G."/>
            <person name="Beauverger M."/>
            <person name="Gayet N."/>
            <person name="Rouxel O."/>
            <person name="Jebbar M."/>
            <person name="Godfroy A."/>
        </authorList>
    </citation>
    <scope>NUCLEOTIDE SEQUENCE [LARGE SCALE GENOMIC DNA]</scope>
    <source>
        <strain evidence="4 6">NCB100</strain>
    </source>
</reference>
<dbReference type="SUPFAM" id="SSF52768">
    <property type="entry name" value="Arginase/deacetylase"/>
    <property type="match status" value="1"/>
</dbReference>
<dbReference type="Pfam" id="PF00491">
    <property type="entry name" value="Arginase"/>
    <property type="match status" value="1"/>
</dbReference>
<protein>
    <submittedName>
        <fullName evidence="4 5">Arginase</fullName>
    </submittedName>
</protein>
<evidence type="ECO:0000313" key="5">
    <source>
        <dbReference type="EMBL" id="MFA4805381.1"/>
    </source>
</evidence>
<organism evidence="4 6">
    <name type="scientific">Pyrococcus kukulkanii</name>
    <dbReference type="NCBI Taxonomy" id="1609559"/>
    <lineage>
        <taxon>Archaea</taxon>
        <taxon>Methanobacteriati</taxon>
        <taxon>Methanobacteriota</taxon>
        <taxon>Thermococci</taxon>
        <taxon>Thermococcales</taxon>
        <taxon>Thermococcaceae</taxon>
        <taxon>Pyrococcus</taxon>
    </lineage>
</organism>
<evidence type="ECO:0000313" key="6">
    <source>
        <dbReference type="Proteomes" id="UP000070587"/>
    </source>
</evidence>
<dbReference type="GO" id="GO:0008783">
    <property type="term" value="F:agmatinase activity"/>
    <property type="evidence" value="ECO:0007669"/>
    <property type="project" value="TreeGrafter"/>
</dbReference>
<dbReference type="Gene3D" id="3.40.800.10">
    <property type="entry name" value="Ureohydrolase domain"/>
    <property type="match status" value="1"/>
</dbReference>
<dbReference type="EMBL" id="CP010835">
    <property type="protein sequence ID" value="AMM53639.1"/>
    <property type="molecule type" value="Genomic_DNA"/>
</dbReference>
<dbReference type="PROSITE" id="PS51409">
    <property type="entry name" value="ARGINASE_2"/>
    <property type="match status" value="1"/>
</dbReference>
<keyword evidence="7" id="KW-1185">Reference proteome</keyword>
<comment type="similarity">
    <text evidence="3">Belongs to the arginase family.</text>
</comment>
<sequence length="234" mass="27059">MVTFLAVGEKPNREGVIYTAKLLKREGLVDDYVITEKPREDKIYVVGDHSGTYGVLQVLKVRSVLSIDAHTDLMQDYFDHASWLAYALRDGIVERASVIGAVLMIPTTERTKLWTKSVKIFPALPRTRRVRGRWRRYINLKQHGLFVVDEARRFLGDEIYLTIDLDVLRPEYRIARFQHGELTLRELLEIIEEIFKRFSVVAVDIAEVSDRVARSKLGRRALIEVFSLIREVMG</sequence>
<reference evidence="6" key="1">
    <citation type="submission" date="2015-02" db="EMBL/GenBank/DDBJ databases">
        <title>Pyrococcus kukulkanii sp. nov., a novel hyperthermophilic archaeon isolated from a deep-sea hydrothermal vent at the Guaymas Basin.</title>
        <authorList>
            <person name="Oger P.M."/>
            <person name="Callac N."/>
            <person name="Jebbar M."/>
            <person name="Godfroy A."/>
        </authorList>
    </citation>
    <scope>NUCLEOTIDE SEQUENCE [LARGE SCALE GENOMIC DNA]</scope>
    <source>
        <strain evidence="6">NCB100</strain>
    </source>
</reference>
<dbReference type="InterPro" id="IPR023696">
    <property type="entry name" value="Ureohydrolase_dom_sf"/>
</dbReference>
<keyword evidence="1" id="KW-0479">Metal-binding</keyword>
<evidence type="ECO:0000313" key="4">
    <source>
        <dbReference type="EMBL" id="AMM53639.1"/>
    </source>
</evidence>
<dbReference type="PANTHER" id="PTHR11358">
    <property type="entry name" value="ARGINASE/AGMATINASE"/>
    <property type="match status" value="1"/>
</dbReference>
<accession>A0A127BA20</accession>
<dbReference type="GO" id="GO:0033389">
    <property type="term" value="P:putrescine biosynthetic process from arginine, via agmatine"/>
    <property type="evidence" value="ECO:0007669"/>
    <property type="project" value="TreeGrafter"/>
</dbReference>
<dbReference type="Proteomes" id="UP001571980">
    <property type="component" value="Unassembled WGS sequence"/>
</dbReference>
<evidence type="ECO:0000313" key="7">
    <source>
        <dbReference type="Proteomes" id="UP001571980"/>
    </source>
</evidence>
<dbReference type="PATRIC" id="fig|1609559.3.peg.719"/>
<dbReference type="OrthoDB" id="85348at2157"/>
<proteinExistence type="inferred from homology"/>
<dbReference type="GeneID" id="28490859"/>
<dbReference type="InterPro" id="IPR006035">
    <property type="entry name" value="Ureohydrolase"/>
</dbReference>
<dbReference type="PANTHER" id="PTHR11358:SF26">
    <property type="entry name" value="GUANIDINO ACID HYDROLASE, MITOCHONDRIAL"/>
    <property type="match status" value="1"/>
</dbReference>
<dbReference type="Proteomes" id="UP000070587">
    <property type="component" value="Chromosome"/>
</dbReference>
<dbReference type="GO" id="GO:0046872">
    <property type="term" value="F:metal ion binding"/>
    <property type="evidence" value="ECO:0007669"/>
    <property type="project" value="UniProtKB-KW"/>
</dbReference>
<reference evidence="5 7" key="3">
    <citation type="submission" date="2023-03" db="EMBL/GenBank/DDBJ databases">
        <title>Speciation in Pyrococcus: adaptation to high temperature as a mechanism.</title>
        <authorList>
            <person name="Gu J."/>
        </authorList>
    </citation>
    <scope>NUCLEOTIDE SEQUENCE [LARGE SCALE GENOMIC DNA]</scope>
    <source>
        <strain evidence="5 7">LMOA34</strain>
    </source>
</reference>
<keyword evidence="2" id="KW-0378">Hydrolase</keyword>
<dbReference type="AlphaFoldDB" id="A0A127BA20"/>
<dbReference type="RefSeq" id="WP_068321037.1">
    <property type="nucleotide sequence ID" value="NZ_CP010835.1"/>
</dbReference>
<dbReference type="EMBL" id="JARRIG010000008">
    <property type="protein sequence ID" value="MFA4805381.1"/>
    <property type="molecule type" value="Genomic_DNA"/>
</dbReference>
<evidence type="ECO:0000256" key="3">
    <source>
        <dbReference type="PROSITE-ProRule" id="PRU00742"/>
    </source>
</evidence>
<dbReference type="STRING" id="1609559.TQ32_03445"/>
<name>A0A127BA20_9EURY</name>